<dbReference type="GO" id="GO:0016020">
    <property type="term" value="C:membrane"/>
    <property type="evidence" value="ECO:0007669"/>
    <property type="project" value="TreeGrafter"/>
</dbReference>
<dbReference type="GO" id="GO:0030149">
    <property type="term" value="P:sphingolipid catabolic process"/>
    <property type="evidence" value="ECO:0007669"/>
    <property type="project" value="TreeGrafter"/>
</dbReference>
<dbReference type="AlphaFoldDB" id="A0A2J8A003"/>
<name>A0A2J8A003_9CHLO</name>
<dbReference type="GO" id="GO:0005783">
    <property type="term" value="C:endoplasmic reticulum"/>
    <property type="evidence" value="ECO:0007669"/>
    <property type="project" value="TreeGrafter"/>
</dbReference>
<keyword evidence="3" id="KW-1185">Reference proteome</keyword>
<dbReference type="SUPFAM" id="SSF48403">
    <property type="entry name" value="Ankyrin repeat"/>
    <property type="match status" value="1"/>
</dbReference>
<evidence type="ECO:0000313" key="3">
    <source>
        <dbReference type="Proteomes" id="UP000236333"/>
    </source>
</evidence>
<dbReference type="Gene3D" id="1.25.40.20">
    <property type="entry name" value="Ankyrin repeat-containing domain"/>
    <property type="match status" value="1"/>
</dbReference>
<dbReference type="GO" id="GO:0046513">
    <property type="term" value="P:ceramide biosynthetic process"/>
    <property type="evidence" value="ECO:0007669"/>
    <property type="project" value="TreeGrafter"/>
</dbReference>
<dbReference type="GO" id="GO:0004620">
    <property type="term" value="F:phospholipase activity"/>
    <property type="evidence" value="ECO:0007669"/>
    <property type="project" value="TreeGrafter"/>
</dbReference>
<gene>
    <name evidence="2" type="ORF">TSOC_007870</name>
</gene>
<dbReference type="OrthoDB" id="498371at2759"/>
<proteinExistence type="predicted"/>
<evidence type="ECO:0000256" key="1">
    <source>
        <dbReference type="SAM" id="MobiDB-lite"/>
    </source>
</evidence>
<dbReference type="Proteomes" id="UP000236333">
    <property type="component" value="Unassembled WGS sequence"/>
</dbReference>
<reference evidence="2 3" key="1">
    <citation type="journal article" date="2017" name="Mol. Biol. Evol.">
        <title>The 4-celled Tetrabaena socialis nuclear genome reveals the essential components for genetic control of cell number at the origin of multicellularity in the volvocine lineage.</title>
        <authorList>
            <person name="Featherston J."/>
            <person name="Arakaki Y."/>
            <person name="Hanschen E.R."/>
            <person name="Ferris P.J."/>
            <person name="Michod R.E."/>
            <person name="Olson B.J.S.C."/>
            <person name="Nozaki H."/>
            <person name="Durand P.M."/>
        </authorList>
    </citation>
    <scope>NUCLEOTIDE SEQUENCE [LARGE SCALE GENOMIC DNA]</scope>
    <source>
        <strain evidence="2 3">NIES-571</strain>
    </source>
</reference>
<accession>A0A2J8A003</accession>
<dbReference type="EMBL" id="PGGS01000276">
    <property type="protein sequence ID" value="PNH05836.1"/>
    <property type="molecule type" value="Genomic_DNA"/>
</dbReference>
<organism evidence="2 3">
    <name type="scientific">Tetrabaena socialis</name>
    <dbReference type="NCBI Taxonomy" id="47790"/>
    <lineage>
        <taxon>Eukaryota</taxon>
        <taxon>Viridiplantae</taxon>
        <taxon>Chlorophyta</taxon>
        <taxon>core chlorophytes</taxon>
        <taxon>Chlorophyceae</taxon>
        <taxon>CS clade</taxon>
        <taxon>Chlamydomonadales</taxon>
        <taxon>Tetrabaenaceae</taxon>
        <taxon>Tetrabaena</taxon>
    </lineage>
</organism>
<protein>
    <submittedName>
        <fullName evidence="2">Ankyrin repeat domain-containing protein</fullName>
    </submittedName>
</protein>
<dbReference type="PANTHER" id="PTHR12393">
    <property type="entry name" value="SPHINGOMYELIN PHOSPHODIESTERASE RELATED"/>
    <property type="match status" value="1"/>
</dbReference>
<evidence type="ECO:0000313" key="2">
    <source>
        <dbReference type="EMBL" id="PNH05836.1"/>
    </source>
</evidence>
<dbReference type="GO" id="GO:0071944">
    <property type="term" value="C:cell periphery"/>
    <property type="evidence" value="ECO:0007669"/>
    <property type="project" value="TreeGrafter"/>
</dbReference>
<feature type="compositionally biased region" description="Polar residues" evidence="1">
    <location>
        <begin position="10"/>
        <end position="27"/>
    </location>
</feature>
<comment type="caution">
    <text evidence="2">The sequence shown here is derived from an EMBL/GenBank/DDBJ whole genome shotgun (WGS) entry which is preliminary data.</text>
</comment>
<sequence>MDLQRRLPQPTASSSEQQLQAAPTISDPSSTWLPDIMERFAASLTSNEVACALRLVNKATAARFSAPQHATIRLSQPVPHHAFVQRWAGPGAMRCLARRQRFILTELTACSGVIANLEVLLARDDLDLDNLDLDGGVFAAAAGAGQLGVCVWLREQGCHRNDQQALMAAARAGQQAVCEWLLAGRPEEDFLGTAASAAGGGHVGLMDRLLLGAGRPDVGTLHAASCRLLAGAAAGCDLPTLQRLHHTLLDMLPGGLPAASEPSITSAAAGSPTADWQAKVEWLEARGYARDVWACTAAAATPDMLPRLQWLRQRGYPLDYRVAASAAGAGNVAALQYVLGQGVDWRHPGGGLIGLAAHNGHMAVMEMLHARGVPIGEDEVRAAAFGSHVPAVAWLVERLDAGTVLTARVFTAAASCFSEHGLGYMDLLAWLRERGCPWDDTTFFVAAGNGSEEQLEWLAEQGCPMGEHGSSYVNAVDNGDLAMLRCLRRLDCPWSSDGSTFTHAVERVSENGVFGQGVARALRWLLDHGCPVDWDGAEAGARQPMVEIGQPRGGVEEWLRRDRQQVQEVVGWLRQERQQRG</sequence>
<dbReference type="PANTHER" id="PTHR12393:SF6">
    <property type="entry name" value="SPHINGOMYELIN PHOSPHODIESTERASE 2"/>
    <property type="match status" value="1"/>
</dbReference>
<feature type="region of interest" description="Disordered" evidence="1">
    <location>
        <begin position="1"/>
        <end position="27"/>
    </location>
</feature>
<dbReference type="InterPro" id="IPR036770">
    <property type="entry name" value="Ankyrin_rpt-contain_sf"/>
</dbReference>